<proteinExistence type="predicted"/>
<accession>A0A0F9K9F1</accession>
<reference evidence="1" key="1">
    <citation type="journal article" date="2015" name="Nature">
        <title>Complex archaea that bridge the gap between prokaryotes and eukaryotes.</title>
        <authorList>
            <person name="Spang A."/>
            <person name="Saw J.H."/>
            <person name="Jorgensen S.L."/>
            <person name="Zaremba-Niedzwiedzka K."/>
            <person name="Martijn J."/>
            <person name="Lind A.E."/>
            <person name="van Eijk R."/>
            <person name="Schleper C."/>
            <person name="Guy L."/>
            <person name="Ettema T.J."/>
        </authorList>
    </citation>
    <scope>NUCLEOTIDE SEQUENCE</scope>
</reference>
<evidence type="ECO:0008006" key="2">
    <source>
        <dbReference type="Google" id="ProtNLM"/>
    </source>
</evidence>
<sequence>KEHLVKIELSEVLPADLILFRGKLYPNHLTIATEYGIIHCDANFGKVVEHGLDAKWKAKRLCAFRFPLFVG</sequence>
<dbReference type="Gene3D" id="3.90.1720.10">
    <property type="entry name" value="endopeptidase domain like (from Nostoc punctiforme)"/>
    <property type="match status" value="1"/>
</dbReference>
<feature type="non-terminal residue" evidence="1">
    <location>
        <position position="1"/>
    </location>
</feature>
<protein>
    <recommendedName>
        <fullName evidence="2">NlpC/P60 domain-containing protein</fullName>
    </recommendedName>
</protein>
<organism evidence="1">
    <name type="scientific">marine sediment metagenome</name>
    <dbReference type="NCBI Taxonomy" id="412755"/>
    <lineage>
        <taxon>unclassified sequences</taxon>
        <taxon>metagenomes</taxon>
        <taxon>ecological metagenomes</taxon>
    </lineage>
</organism>
<dbReference type="AlphaFoldDB" id="A0A0F9K9F1"/>
<dbReference type="EMBL" id="LAZR01008467">
    <property type="protein sequence ID" value="KKM78608.1"/>
    <property type="molecule type" value="Genomic_DNA"/>
</dbReference>
<gene>
    <name evidence="1" type="ORF">LCGC14_1358280</name>
</gene>
<comment type="caution">
    <text evidence="1">The sequence shown here is derived from an EMBL/GenBank/DDBJ whole genome shotgun (WGS) entry which is preliminary data.</text>
</comment>
<name>A0A0F9K9F1_9ZZZZ</name>
<evidence type="ECO:0000313" key="1">
    <source>
        <dbReference type="EMBL" id="KKM78608.1"/>
    </source>
</evidence>